<evidence type="ECO:0000256" key="1">
    <source>
        <dbReference type="SAM" id="Phobius"/>
    </source>
</evidence>
<proteinExistence type="predicted"/>
<keyword evidence="1" id="KW-0812">Transmembrane</keyword>
<evidence type="ECO:0000313" key="2">
    <source>
        <dbReference type="EMBL" id="RNM00027.1"/>
    </source>
</evidence>
<dbReference type="AlphaFoldDB" id="A0A454TIM1"/>
<evidence type="ECO:0000313" key="3">
    <source>
        <dbReference type="Proteomes" id="UP000271222"/>
    </source>
</evidence>
<protein>
    <recommendedName>
        <fullName evidence="4">MFS transporter</fullName>
    </recommendedName>
</protein>
<dbReference type="EMBL" id="RJTL01000079">
    <property type="protein sequence ID" value="RNM00027.1"/>
    <property type="molecule type" value="Genomic_DNA"/>
</dbReference>
<sequence length="59" mass="6654">MAPPIIAALAATDDSEERTYRKVTWRLVPFLCLCFVIAFLGMVFRTHSVELSHRSEADA</sequence>
<name>A0A454TIM1_9RALS</name>
<evidence type="ECO:0008006" key="4">
    <source>
        <dbReference type="Google" id="ProtNLM"/>
    </source>
</evidence>
<keyword evidence="1" id="KW-1133">Transmembrane helix</keyword>
<gene>
    <name evidence="2" type="ORF">EGA29_25355</name>
</gene>
<reference evidence="2 3" key="1">
    <citation type="submission" date="2018-10" db="EMBL/GenBank/DDBJ databases">
        <title>Draft Genome Sequence of Ralstonia pseudosolanacearum (R. solanacearum phylotype I) Strain Tg03 Isolated from Luffa cylindrica in China.</title>
        <authorList>
            <person name="Yuan G.-Q."/>
            <person name="Li Q.-Q."/>
            <person name="Zhang Y.-W."/>
        </authorList>
    </citation>
    <scope>NUCLEOTIDE SEQUENCE [LARGE SCALE GENOMIC DNA]</scope>
    <source>
        <strain evidence="2 3">Tg03</strain>
    </source>
</reference>
<accession>A0A454TIM1</accession>
<keyword evidence="1" id="KW-0472">Membrane</keyword>
<feature type="transmembrane region" description="Helical" evidence="1">
    <location>
        <begin position="23"/>
        <end position="44"/>
    </location>
</feature>
<dbReference type="Proteomes" id="UP000271222">
    <property type="component" value="Unassembled WGS sequence"/>
</dbReference>
<organism evidence="2 3">
    <name type="scientific">Ralstonia pseudosolanacearum</name>
    <dbReference type="NCBI Taxonomy" id="1310165"/>
    <lineage>
        <taxon>Bacteria</taxon>
        <taxon>Pseudomonadati</taxon>
        <taxon>Pseudomonadota</taxon>
        <taxon>Betaproteobacteria</taxon>
        <taxon>Burkholderiales</taxon>
        <taxon>Burkholderiaceae</taxon>
        <taxon>Ralstonia</taxon>
        <taxon>Ralstonia solanacearum species complex</taxon>
    </lineage>
</organism>
<comment type="caution">
    <text evidence="2">The sequence shown here is derived from an EMBL/GenBank/DDBJ whole genome shotgun (WGS) entry which is preliminary data.</text>
</comment>